<evidence type="ECO:0000256" key="1">
    <source>
        <dbReference type="SAM" id="MobiDB-lite"/>
    </source>
</evidence>
<dbReference type="Proteomes" id="UP001499987">
    <property type="component" value="Unassembled WGS sequence"/>
</dbReference>
<proteinExistence type="predicted"/>
<gene>
    <name evidence="2" type="ORF">GCM10009663_74140</name>
</gene>
<feature type="region of interest" description="Disordered" evidence="1">
    <location>
        <begin position="27"/>
        <end position="70"/>
    </location>
</feature>
<reference evidence="2 3" key="1">
    <citation type="journal article" date="2019" name="Int. J. Syst. Evol. Microbiol.">
        <title>The Global Catalogue of Microorganisms (GCM) 10K type strain sequencing project: providing services to taxonomists for standard genome sequencing and annotation.</title>
        <authorList>
            <consortium name="The Broad Institute Genomics Platform"/>
            <consortium name="The Broad Institute Genome Sequencing Center for Infectious Disease"/>
            <person name="Wu L."/>
            <person name="Ma J."/>
        </authorList>
    </citation>
    <scope>NUCLEOTIDE SEQUENCE [LARGE SCALE GENOMIC DNA]</scope>
    <source>
        <strain evidence="2 3">JCM 13002</strain>
    </source>
</reference>
<protein>
    <submittedName>
        <fullName evidence="2">Uncharacterized protein</fullName>
    </submittedName>
</protein>
<comment type="caution">
    <text evidence="2">The sequence shown here is derived from an EMBL/GenBank/DDBJ whole genome shotgun (WGS) entry which is preliminary data.</text>
</comment>
<feature type="compositionally biased region" description="Basic and acidic residues" evidence="1">
    <location>
        <begin position="27"/>
        <end position="37"/>
    </location>
</feature>
<dbReference type="EMBL" id="BAAALD010000144">
    <property type="protein sequence ID" value="GAA1124339.1"/>
    <property type="molecule type" value="Genomic_DNA"/>
</dbReference>
<sequence length="70" mass="6906">MGRGSVGQAEADLADFAVAAAAGQHLDDGLRFGDPVDPRGGSGGGRVEPAGDRGGDLLSLRSGQARVVTS</sequence>
<evidence type="ECO:0000313" key="2">
    <source>
        <dbReference type="EMBL" id="GAA1124339.1"/>
    </source>
</evidence>
<accession>A0ABN1U858</accession>
<keyword evidence="3" id="KW-1185">Reference proteome</keyword>
<name>A0ABN1U858_9ACTN</name>
<organism evidence="2 3">
    <name type="scientific">Kitasatospora arboriphila</name>
    <dbReference type="NCBI Taxonomy" id="258052"/>
    <lineage>
        <taxon>Bacteria</taxon>
        <taxon>Bacillati</taxon>
        <taxon>Actinomycetota</taxon>
        <taxon>Actinomycetes</taxon>
        <taxon>Kitasatosporales</taxon>
        <taxon>Streptomycetaceae</taxon>
        <taxon>Kitasatospora</taxon>
    </lineage>
</organism>
<evidence type="ECO:0000313" key="3">
    <source>
        <dbReference type="Proteomes" id="UP001499987"/>
    </source>
</evidence>